<feature type="region of interest" description="Disordered" evidence="1">
    <location>
        <begin position="1"/>
        <end position="27"/>
    </location>
</feature>
<feature type="compositionally biased region" description="Basic and acidic residues" evidence="1">
    <location>
        <begin position="42"/>
        <end position="59"/>
    </location>
</feature>
<comment type="caution">
    <text evidence="2">The sequence shown here is derived from an EMBL/GenBank/DDBJ whole genome shotgun (WGS) entry which is preliminary data.</text>
</comment>
<feature type="compositionally biased region" description="Acidic residues" evidence="1">
    <location>
        <begin position="1"/>
        <end position="13"/>
    </location>
</feature>
<reference evidence="2 3" key="1">
    <citation type="journal article" date="2021" name="Elife">
        <title>Chloroplast acquisition without the gene transfer in kleptoplastic sea slugs, Plakobranchus ocellatus.</title>
        <authorList>
            <person name="Maeda T."/>
            <person name="Takahashi S."/>
            <person name="Yoshida T."/>
            <person name="Shimamura S."/>
            <person name="Takaki Y."/>
            <person name="Nagai Y."/>
            <person name="Toyoda A."/>
            <person name="Suzuki Y."/>
            <person name="Arimoto A."/>
            <person name="Ishii H."/>
            <person name="Satoh N."/>
            <person name="Nishiyama T."/>
            <person name="Hasebe M."/>
            <person name="Maruyama T."/>
            <person name="Minagawa J."/>
            <person name="Obokata J."/>
            <person name="Shigenobu S."/>
        </authorList>
    </citation>
    <scope>NUCLEOTIDE SEQUENCE [LARGE SCALE GENOMIC DNA]</scope>
</reference>
<evidence type="ECO:0000313" key="3">
    <source>
        <dbReference type="Proteomes" id="UP000762676"/>
    </source>
</evidence>
<dbReference type="EMBL" id="BMAT01004082">
    <property type="protein sequence ID" value="GFR68002.1"/>
    <property type="molecule type" value="Genomic_DNA"/>
</dbReference>
<evidence type="ECO:0000313" key="2">
    <source>
        <dbReference type="EMBL" id="GFR68002.1"/>
    </source>
</evidence>
<evidence type="ECO:0000256" key="1">
    <source>
        <dbReference type="SAM" id="MobiDB-lite"/>
    </source>
</evidence>
<accession>A0AAV4F3R6</accession>
<name>A0AAV4F3R6_9GAST</name>
<dbReference type="Proteomes" id="UP000762676">
    <property type="component" value="Unassembled WGS sequence"/>
</dbReference>
<feature type="compositionally biased region" description="Low complexity" evidence="1">
    <location>
        <begin position="14"/>
        <end position="27"/>
    </location>
</feature>
<proteinExistence type="predicted"/>
<gene>
    <name evidence="2" type="ORF">ElyMa_002013400</name>
</gene>
<organism evidence="2 3">
    <name type="scientific">Elysia marginata</name>
    <dbReference type="NCBI Taxonomy" id="1093978"/>
    <lineage>
        <taxon>Eukaryota</taxon>
        <taxon>Metazoa</taxon>
        <taxon>Spiralia</taxon>
        <taxon>Lophotrochozoa</taxon>
        <taxon>Mollusca</taxon>
        <taxon>Gastropoda</taxon>
        <taxon>Heterobranchia</taxon>
        <taxon>Euthyneura</taxon>
        <taxon>Panpulmonata</taxon>
        <taxon>Sacoglossa</taxon>
        <taxon>Placobranchoidea</taxon>
        <taxon>Plakobranchidae</taxon>
        <taxon>Elysia</taxon>
    </lineage>
</organism>
<feature type="region of interest" description="Disordered" evidence="1">
    <location>
        <begin position="40"/>
        <end position="60"/>
    </location>
</feature>
<sequence length="79" mass="8820">MNDEDDDVDDNDDVTATIAASPSSTSLSKCGTILNDSWYQSQERRSVPEPASRSEEATLSRHRGLRAVQIYSTFRQDIL</sequence>
<protein>
    <submittedName>
        <fullName evidence="2">Uncharacterized protein</fullName>
    </submittedName>
</protein>
<dbReference type="AlphaFoldDB" id="A0AAV4F3R6"/>
<keyword evidence="3" id="KW-1185">Reference proteome</keyword>